<protein>
    <submittedName>
        <fullName evidence="2">Uncharacterized protein</fullName>
    </submittedName>
</protein>
<evidence type="ECO:0000313" key="2">
    <source>
        <dbReference type="EMBL" id="OHA24032.1"/>
    </source>
</evidence>
<keyword evidence="1" id="KW-0812">Transmembrane</keyword>
<evidence type="ECO:0000256" key="1">
    <source>
        <dbReference type="SAM" id="Phobius"/>
    </source>
</evidence>
<organism evidence="2 3">
    <name type="scientific">Candidatus Taylorbacteria bacterium RIFCSPHIGHO2_02_FULL_44_12</name>
    <dbReference type="NCBI Taxonomy" id="1802308"/>
    <lineage>
        <taxon>Bacteria</taxon>
        <taxon>Candidatus Tayloriibacteriota</taxon>
    </lineage>
</organism>
<dbReference type="AlphaFoldDB" id="A0A1G2MM15"/>
<feature type="transmembrane region" description="Helical" evidence="1">
    <location>
        <begin position="12"/>
        <end position="42"/>
    </location>
</feature>
<evidence type="ECO:0000313" key="3">
    <source>
        <dbReference type="Proteomes" id="UP000178413"/>
    </source>
</evidence>
<proteinExistence type="predicted"/>
<name>A0A1G2MM15_9BACT</name>
<sequence length="100" mass="11384">MKQKRYWLRGGVIFLSIYALLQIISMLTELNNGSVAIIFYIINSPTWSVLSLFVNQNTYTALHSFFVIIPFSAVLYFIVGSILGWIYGKIKNRNKTADSA</sequence>
<comment type="caution">
    <text evidence="2">The sequence shown here is derived from an EMBL/GenBank/DDBJ whole genome shotgun (WGS) entry which is preliminary data.</text>
</comment>
<accession>A0A1G2MM15</accession>
<gene>
    <name evidence="2" type="ORF">A3D50_01570</name>
</gene>
<keyword evidence="1" id="KW-1133">Transmembrane helix</keyword>
<dbReference type="STRING" id="1802308.A3D50_01570"/>
<dbReference type="Proteomes" id="UP000178413">
    <property type="component" value="Unassembled WGS sequence"/>
</dbReference>
<reference evidence="2 3" key="1">
    <citation type="journal article" date="2016" name="Nat. Commun.">
        <title>Thousands of microbial genomes shed light on interconnected biogeochemical processes in an aquifer system.</title>
        <authorList>
            <person name="Anantharaman K."/>
            <person name="Brown C.T."/>
            <person name="Hug L.A."/>
            <person name="Sharon I."/>
            <person name="Castelle C.J."/>
            <person name="Probst A.J."/>
            <person name="Thomas B.C."/>
            <person name="Singh A."/>
            <person name="Wilkins M.J."/>
            <person name="Karaoz U."/>
            <person name="Brodie E.L."/>
            <person name="Williams K.H."/>
            <person name="Hubbard S.S."/>
            <person name="Banfield J.F."/>
        </authorList>
    </citation>
    <scope>NUCLEOTIDE SEQUENCE [LARGE SCALE GENOMIC DNA]</scope>
</reference>
<dbReference type="EMBL" id="MHRM01000013">
    <property type="protein sequence ID" value="OHA24032.1"/>
    <property type="molecule type" value="Genomic_DNA"/>
</dbReference>
<feature type="transmembrane region" description="Helical" evidence="1">
    <location>
        <begin position="62"/>
        <end position="87"/>
    </location>
</feature>
<keyword evidence="1" id="KW-0472">Membrane</keyword>